<name>A0ABR2DJM2_9ROSI</name>
<dbReference type="Gene3D" id="3.90.960.10">
    <property type="entry name" value="YbaK/aminoacyl-tRNA synthetase-associated domain"/>
    <property type="match status" value="1"/>
</dbReference>
<feature type="domain" description="YbaK/aminoacyl-tRNA synthetase-associated" evidence="1">
    <location>
        <begin position="202"/>
        <end position="268"/>
    </location>
</feature>
<evidence type="ECO:0000313" key="3">
    <source>
        <dbReference type="Proteomes" id="UP001472677"/>
    </source>
</evidence>
<dbReference type="SUPFAM" id="SSF55826">
    <property type="entry name" value="YbaK/ProRS associated domain"/>
    <property type="match status" value="1"/>
</dbReference>
<sequence length="316" mass="34911">MEATLAELERVQTRILERILKLELSHLPPNAEHISSSSPPTIGDASADVEARLSNILRSNGVNDFIFKRVASDYYDWPLESRRDALGAASVHHLCKSIVLEKPTLDSNSERKRVAWYSRMTIPTTLYGGAPSPPSGDGWRLTTATRWLVMVNTQAPSNVIDCSDWNNSKNYVVVVQYTARFNAETVKNFLYTVNNGKISKKKFNLRLAPEETSIKLTGYEHNAVTCIGMQTDIPVILDEAIVKLNPGFFWLGGGEVDLKLGIRTSEFISFVKPFIVSCSGDCALRTVVLPTAGSALSINTLLIQYGGSLVNPRCVF</sequence>
<dbReference type="CDD" id="cd04332">
    <property type="entry name" value="YbaK_like"/>
    <property type="match status" value="1"/>
</dbReference>
<keyword evidence="3" id="KW-1185">Reference proteome</keyword>
<dbReference type="Proteomes" id="UP001472677">
    <property type="component" value="Unassembled WGS sequence"/>
</dbReference>
<dbReference type="EMBL" id="JBBPBM010000028">
    <property type="protein sequence ID" value="KAK8538101.1"/>
    <property type="molecule type" value="Genomic_DNA"/>
</dbReference>
<evidence type="ECO:0000313" key="2">
    <source>
        <dbReference type="EMBL" id="KAK8538101.1"/>
    </source>
</evidence>
<dbReference type="Pfam" id="PF04073">
    <property type="entry name" value="tRNA_edit"/>
    <property type="match status" value="1"/>
</dbReference>
<dbReference type="PANTHER" id="PTHR30411:SF4">
    <property type="entry name" value="YBAK_AMINOACYL-TRNA SYNTHETASE-ASSOCIATED DOMAIN-CONTAINING PROTEIN"/>
    <property type="match status" value="1"/>
</dbReference>
<protein>
    <recommendedName>
        <fullName evidence="1">YbaK/aminoacyl-tRNA synthetase-associated domain-containing protein</fullName>
    </recommendedName>
</protein>
<dbReference type="InterPro" id="IPR036754">
    <property type="entry name" value="YbaK/aa-tRNA-synt-asso_dom_sf"/>
</dbReference>
<evidence type="ECO:0000259" key="1">
    <source>
        <dbReference type="Pfam" id="PF04073"/>
    </source>
</evidence>
<comment type="caution">
    <text evidence="2">The sequence shown here is derived from an EMBL/GenBank/DDBJ whole genome shotgun (WGS) entry which is preliminary data.</text>
</comment>
<dbReference type="InterPro" id="IPR007214">
    <property type="entry name" value="YbaK/aa-tRNA-synth-assoc-dom"/>
</dbReference>
<reference evidence="2 3" key="1">
    <citation type="journal article" date="2024" name="G3 (Bethesda)">
        <title>Genome assembly of Hibiscus sabdariffa L. provides insights into metabolisms of medicinal natural products.</title>
        <authorList>
            <person name="Kim T."/>
        </authorList>
    </citation>
    <scope>NUCLEOTIDE SEQUENCE [LARGE SCALE GENOMIC DNA]</scope>
    <source>
        <strain evidence="2">TK-2024</strain>
        <tissue evidence="2">Old leaves</tissue>
    </source>
</reference>
<organism evidence="2 3">
    <name type="scientific">Hibiscus sabdariffa</name>
    <name type="common">roselle</name>
    <dbReference type="NCBI Taxonomy" id="183260"/>
    <lineage>
        <taxon>Eukaryota</taxon>
        <taxon>Viridiplantae</taxon>
        <taxon>Streptophyta</taxon>
        <taxon>Embryophyta</taxon>
        <taxon>Tracheophyta</taxon>
        <taxon>Spermatophyta</taxon>
        <taxon>Magnoliopsida</taxon>
        <taxon>eudicotyledons</taxon>
        <taxon>Gunneridae</taxon>
        <taxon>Pentapetalae</taxon>
        <taxon>rosids</taxon>
        <taxon>malvids</taxon>
        <taxon>Malvales</taxon>
        <taxon>Malvaceae</taxon>
        <taxon>Malvoideae</taxon>
        <taxon>Hibiscus</taxon>
    </lineage>
</organism>
<gene>
    <name evidence="2" type="ORF">V6N12_044239</name>
</gene>
<accession>A0ABR2DJM2</accession>
<dbReference type="PANTHER" id="PTHR30411">
    <property type="entry name" value="CYTOPLASMIC PROTEIN"/>
    <property type="match status" value="1"/>
</dbReference>
<proteinExistence type="predicted"/>